<dbReference type="PANTHER" id="PTHR13318">
    <property type="entry name" value="PARTNER OF PAIRED, ISOFORM B-RELATED"/>
    <property type="match status" value="1"/>
</dbReference>
<evidence type="ECO:0000256" key="1">
    <source>
        <dbReference type="SAM" id="MobiDB-lite"/>
    </source>
</evidence>
<dbReference type="GO" id="GO:0031146">
    <property type="term" value="P:SCF-dependent proteasomal ubiquitin-dependent protein catabolic process"/>
    <property type="evidence" value="ECO:0007669"/>
    <property type="project" value="TreeGrafter"/>
</dbReference>
<name>A0A9P6U4A8_9FUNG</name>
<dbReference type="OrthoDB" id="10258445at2759"/>
<gene>
    <name evidence="2" type="ORF">DFQ27_003776</name>
</gene>
<reference evidence="2" key="1">
    <citation type="journal article" date="2020" name="Fungal Divers.">
        <title>Resolving the Mortierellaceae phylogeny through synthesis of multi-gene phylogenetics and phylogenomics.</title>
        <authorList>
            <person name="Vandepol N."/>
            <person name="Liber J."/>
            <person name="Desiro A."/>
            <person name="Na H."/>
            <person name="Kennedy M."/>
            <person name="Barry K."/>
            <person name="Grigoriev I.V."/>
            <person name="Miller A.N."/>
            <person name="O'Donnell K."/>
            <person name="Stajich J.E."/>
            <person name="Bonito G."/>
        </authorList>
    </citation>
    <scope>NUCLEOTIDE SEQUENCE</scope>
    <source>
        <strain evidence="2">BC1065</strain>
    </source>
</reference>
<feature type="region of interest" description="Disordered" evidence="1">
    <location>
        <begin position="687"/>
        <end position="720"/>
    </location>
</feature>
<feature type="region of interest" description="Disordered" evidence="1">
    <location>
        <begin position="571"/>
        <end position="616"/>
    </location>
</feature>
<comment type="caution">
    <text evidence="2">The sequence shown here is derived from an EMBL/GenBank/DDBJ whole genome shotgun (WGS) entry which is preliminary data.</text>
</comment>
<dbReference type="Gene3D" id="3.80.10.10">
    <property type="entry name" value="Ribonuclease Inhibitor"/>
    <property type="match status" value="2"/>
</dbReference>
<keyword evidence="3" id="KW-1185">Reference proteome</keyword>
<proteinExistence type="predicted"/>
<organism evidence="2 3">
    <name type="scientific">Actinomortierella ambigua</name>
    <dbReference type="NCBI Taxonomy" id="1343610"/>
    <lineage>
        <taxon>Eukaryota</taxon>
        <taxon>Fungi</taxon>
        <taxon>Fungi incertae sedis</taxon>
        <taxon>Mucoromycota</taxon>
        <taxon>Mortierellomycotina</taxon>
        <taxon>Mortierellomycetes</taxon>
        <taxon>Mortierellales</taxon>
        <taxon>Mortierellaceae</taxon>
        <taxon>Actinomortierella</taxon>
    </lineage>
</organism>
<feature type="compositionally biased region" description="Basic and acidic residues" evidence="1">
    <location>
        <begin position="499"/>
        <end position="520"/>
    </location>
</feature>
<dbReference type="EMBL" id="JAAAJB010000263">
    <property type="protein sequence ID" value="KAG0260001.1"/>
    <property type="molecule type" value="Genomic_DNA"/>
</dbReference>
<feature type="region of interest" description="Disordered" evidence="1">
    <location>
        <begin position="434"/>
        <end position="469"/>
    </location>
</feature>
<feature type="region of interest" description="Disordered" evidence="1">
    <location>
        <begin position="498"/>
        <end position="520"/>
    </location>
</feature>
<protein>
    <submittedName>
        <fullName evidence="2">Uncharacterized protein</fullName>
    </submittedName>
</protein>
<evidence type="ECO:0000313" key="3">
    <source>
        <dbReference type="Proteomes" id="UP000807716"/>
    </source>
</evidence>
<evidence type="ECO:0000313" key="2">
    <source>
        <dbReference type="EMBL" id="KAG0260001.1"/>
    </source>
</evidence>
<dbReference type="SUPFAM" id="SSF52047">
    <property type="entry name" value="RNI-like"/>
    <property type="match status" value="1"/>
</dbReference>
<dbReference type="GO" id="GO:0019005">
    <property type="term" value="C:SCF ubiquitin ligase complex"/>
    <property type="evidence" value="ECO:0007669"/>
    <property type="project" value="TreeGrafter"/>
</dbReference>
<dbReference type="AlphaFoldDB" id="A0A9P6U4A8"/>
<sequence>MCCLVNHGWYDIALLCLWQQLDLDQEGVSQHHGLFSTRSRRSALMDQLASKGHLVRTLTIPDCRSDVGFLRQMIRCMPRLETITVDRVALGHYLSVLTQLVDESGEEDEDDEDSQDQLSVARTSLRSLRLPHVTEAGQGTEMLLELCRQNPGLRRLELVDSELDDSALTLLSRVCPDLTSLNLSRGENLMLGDEFWTTGEEDEKDEDSSKEKGMQCCLQHHWYIDDEMATSSTPLQQQRHGQKGRVVRPFEDHVHRQLQCDQQRSQHQEQQSVQGYSQDLVFCLGISNTGFQRLFDSLSGYALRSINLEFTLVEDSGLVVLAQACGGSGLYREGNVATTTTFKPTKTTTATATAARLFLTTGLTSICVNHCSKVTHEGIRALIDYCPRLEALEFVGCDAVSAQVFDPTRPWRCTGLKRLVFTLQPAVLMPAGSNASSGIGGGGGDSEDSVALPPPTPSPSSLGGPTTAYLHSHATPIATAYVEEGDRAAAAAAVAAEAEAQKQQEEKEEQQQRKQRNAIRDDYHAMFRQLKRLTRLESLHLYNSPSVNAHLPCVDEDVALATAELVETTRLRSQQQQQQQQHAPQKGSKQQKQSIHHQGGTQAKERDPATVKTTGSATAATVINVSSLSFEDDPGEGSSRRVSFEGCGSSSPYIYKDHPVDEEYDGVASPFSDTIAFMEGHQSRTSILNSGEEDNQPPQQQHHQQRHQEEPAQARGQRQSPLHTALHPFTFHAGLKALGHLRQLRALTLYERATVVLGSSELRWMGKTFPCLQVVKLKGAIHPHGGAVQALALSRPRLDIQVCRLFDE</sequence>
<dbReference type="InterPro" id="IPR032675">
    <property type="entry name" value="LRR_dom_sf"/>
</dbReference>
<accession>A0A9P6U4A8</accession>
<dbReference type="Proteomes" id="UP000807716">
    <property type="component" value="Unassembled WGS sequence"/>
</dbReference>